<dbReference type="InterPro" id="IPR029016">
    <property type="entry name" value="GAF-like_dom_sf"/>
</dbReference>
<dbReference type="SMART" id="SM00448">
    <property type="entry name" value="REC"/>
    <property type="match status" value="1"/>
</dbReference>
<name>A0A427YI31_9TREE</name>
<evidence type="ECO:0000259" key="8">
    <source>
        <dbReference type="PROSITE" id="PS50109"/>
    </source>
</evidence>
<dbReference type="InterPro" id="IPR036097">
    <property type="entry name" value="HisK_dim/P_sf"/>
</dbReference>
<dbReference type="PROSITE" id="PS50109">
    <property type="entry name" value="HIS_KIN"/>
    <property type="match status" value="1"/>
</dbReference>
<dbReference type="InterPro" id="IPR005467">
    <property type="entry name" value="His_kinase_dom"/>
</dbReference>
<feature type="compositionally biased region" description="Basic and acidic residues" evidence="7">
    <location>
        <begin position="1491"/>
        <end position="1508"/>
    </location>
</feature>
<keyword evidence="4" id="KW-0808">Transferase</keyword>
<dbReference type="SUPFAM" id="SSF47384">
    <property type="entry name" value="Homodimeric domain of signal transducing histidine kinase"/>
    <property type="match status" value="1"/>
</dbReference>
<evidence type="ECO:0000313" key="10">
    <source>
        <dbReference type="EMBL" id="RSH90741.1"/>
    </source>
</evidence>
<evidence type="ECO:0000256" key="7">
    <source>
        <dbReference type="SAM" id="MobiDB-lite"/>
    </source>
</evidence>
<feature type="compositionally biased region" description="Low complexity" evidence="7">
    <location>
        <begin position="1424"/>
        <end position="1457"/>
    </location>
</feature>
<keyword evidence="3 6" id="KW-0597">Phosphoprotein</keyword>
<evidence type="ECO:0000256" key="3">
    <source>
        <dbReference type="ARBA" id="ARBA00022553"/>
    </source>
</evidence>
<dbReference type="Proteomes" id="UP000279259">
    <property type="component" value="Unassembled WGS sequence"/>
</dbReference>
<comment type="catalytic activity">
    <reaction evidence="1">
        <text>ATP + protein L-histidine = ADP + protein N-phospho-L-histidine.</text>
        <dbReference type="EC" id="2.7.13.3"/>
    </reaction>
</comment>
<dbReference type="Pfam" id="PF02518">
    <property type="entry name" value="HATPase_c"/>
    <property type="match status" value="1"/>
</dbReference>
<dbReference type="GO" id="GO:0009927">
    <property type="term" value="F:histidine phosphotransfer kinase activity"/>
    <property type="evidence" value="ECO:0007669"/>
    <property type="project" value="TreeGrafter"/>
</dbReference>
<proteinExistence type="predicted"/>
<dbReference type="SUPFAM" id="SSF55781">
    <property type="entry name" value="GAF domain-like"/>
    <property type="match status" value="1"/>
</dbReference>
<evidence type="ECO:0000313" key="11">
    <source>
        <dbReference type="Proteomes" id="UP000279259"/>
    </source>
</evidence>
<feature type="compositionally biased region" description="Basic and acidic residues" evidence="7">
    <location>
        <begin position="183"/>
        <end position="226"/>
    </location>
</feature>
<dbReference type="EMBL" id="RSCD01000009">
    <property type="protein sequence ID" value="RSH90741.1"/>
    <property type="molecule type" value="Genomic_DNA"/>
</dbReference>
<dbReference type="SUPFAM" id="SSF55874">
    <property type="entry name" value="ATPase domain of HSP90 chaperone/DNA topoisomerase II/histidine kinase"/>
    <property type="match status" value="1"/>
</dbReference>
<dbReference type="GO" id="GO:0000155">
    <property type="term" value="F:phosphorelay sensor kinase activity"/>
    <property type="evidence" value="ECO:0007669"/>
    <property type="project" value="InterPro"/>
</dbReference>
<feature type="region of interest" description="Disordered" evidence="7">
    <location>
        <begin position="1249"/>
        <end position="1279"/>
    </location>
</feature>
<dbReference type="InterPro" id="IPR004358">
    <property type="entry name" value="Sig_transdc_His_kin-like_C"/>
</dbReference>
<dbReference type="OrthoDB" id="21225at2759"/>
<evidence type="ECO:0000256" key="2">
    <source>
        <dbReference type="ARBA" id="ARBA00012438"/>
    </source>
</evidence>
<dbReference type="Pfam" id="PF00072">
    <property type="entry name" value="Response_reg"/>
    <property type="match status" value="1"/>
</dbReference>
<feature type="compositionally biased region" description="Low complexity" evidence="7">
    <location>
        <begin position="278"/>
        <end position="293"/>
    </location>
</feature>
<feature type="domain" description="Histidine kinase" evidence="8">
    <location>
        <begin position="848"/>
        <end position="1137"/>
    </location>
</feature>
<evidence type="ECO:0000256" key="6">
    <source>
        <dbReference type="PROSITE-ProRule" id="PRU00169"/>
    </source>
</evidence>
<feature type="compositionally biased region" description="Basic and acidic residues" evidence="7">
    <location>
        <begin position="564"/>
        <end position="574"/>
    </location>
</feature>
<dbReference type="CDD" id="cd17546">
    <property type="entry name" value="REC_hyHK_CKI1_RcsC-like"/>
    <property type="match status" value="1"/>
</dbReference>
<dbReference type="Gene3D" id="3.30.450.40">
    <property type="match status" value="1"/>
</dbReference>
<dbReference type="GO" id="GO:0005886">
    <property type="term" value="C:plasma membrane"/>
    <property type="evidence" value="ECO:0007669"/>
    <property type="project" value="TreeGrafter"/>
</dbReference>
<feature type="compositionally biased region" description="Basic and acidic residues" evidence="7">
    <location>
        <begin position="156"/>
        <end position="171"/>
    </location>
</feature>
<keyword evidence="11" id="KW-1185">Reference proteome</keyword>
<feature type="region of interest" description="Disordered" evidence="7">
    <location>
        <begin position="1"/>
        <end position="35"/>
    </location>
</feature>
<dbReference type="SUPFAM" id="SSF52172">
    <property type="entry name" value="CheY-like"/>
    <property type="match status" value="1"/>
</dbReference>
<feature type="compositionally biased region" description="Low complexity" evidence="7">
    <location>
        <begin position="1249"/>
        <end position="1265"/>
    </location>
</feature>
<dbReference type="InterPro" id="IPR003661">
    <property type="entry name" value="HisK_dim/P_dom"/>
</dbReference>
<feature type="compositionally biased region" description="Low complexity" evidence="7">
    <location>
        <begin position="546"/>
        <end position="562"/>
    </location>
</feature>
<dbReference type="InterPro" id="IPR011006">
    <property type="entry name" value="CheY-like_superfamily"/>
</dbReference>
<dbReference type="InterPro" id="IPR003594">
    <property type="entry name" value="HATPase_dom"/>
</dbReference>
<protein>
    <recommendedName>
        <fullName evidence="2">histidine kinase</fullName>
        <ecNumber evidence="2">2.7.13.3</ecNumber>
    </recommendedName>
</protein>
<dbReference type="InterPro" id="IPR001789">
    <property type="entry name" value="Sig_transdc_resp-reg_receiver"/>
</dbReference>
<dbReference type="Gene3D" id="1.10.287.130">
    <property type="match status" value="1"/>
</dbReference>
<feature type="modified residue" description="4-aspartylphosphate" evidence="6">
    <location>
        <position position="1562"/>
    </location>
</feature>
<feature type="region of interest" description="Disordered" evidence="7">
    <location>
        <begin position="1319"/>
        <end position="1462"/>
    </location>
</feature>
<organism evidence="10 11">
    <name type="scientific">Saitozyma podzolica</name>
    <dbReference type="NCBI Taxonomy" id="1890683"/>
    <lineage>
        <taxon>Eukaryota</taxon>
        <taxon>Fungi</taxon>
        <taxon>Dikarya</taxon>
        <taxon>Basidiomycota</taxon>
        <taxon>Agaricomycotina</taxon>
        <taxon>Tremellomycetes</taxon>
        <taxon>Tremellales</taxon>
        <taxon>Trimorphomycetaceae</taxon>
        <taxon>Saitozyma</taxon>
    </lineage>
</organism>
<feature type="compositionally biased region" description="Polar residues" evidence="7">
    <location>
        <begin position="87"/>
        <end position="106"/>
    </location>
</feature>
<dbReference type="PROSITE" id="PS50110">
    <property type="entry name" value="RESPONSE_REGULATORY"/>
    <property type="match status" value="1"/>
</dbReference>
<feature type="region of interest" description="Disordered" evidence="7">
    <location>
        <begin position="613"/>
        <end position="716"/>
    </location>
</feature>
<feature type="region of interest" description="Disordered" evidence="7">
    <location>
        <begin position="539"/>
        <end position="577"/>
    </location>
</feature>
<comment type="caution">
    <text evidence="10">The sequence shown here is derived from an EMBL/GenBank/DDBJ whole genome shotgun (WGS) entry which is preliminary data.</text>
</comment>
<dbReference type="Gene3D" id="3.40.50.2300">
    <property type="match status" value="1"/>
</dbReference>
<dbReference type="SMART" id="SM00387">
    <property type="entry name" value="HATPase_c"/>
    <property type="match status" value="1"/>
</dbReference>
<keyword evidence="5" id="KW-0418">Kinase</keyword>
<sequence length="1639" mass="176733">MGDVSPKGSQSPTGSGRGSAGMQQPLPPPKSKEEWDDFITRYTIGEFHLENFAGRDADAHNRSTSTPSPPTPINELVQHLRQTGIDNRFSFSAASSGSHPTSTILTDPTIVPRPSLTATEGTESEYEDNSPDYHPDTSTAGPSNQDPSIPNIAPRDQTDSQPDRGKGEKEKRKMFKNGSKGQSKRDQDDHRITAEHLRRLNKDQDEARADADVEDGGEWRQRGSRDGRRRRPPQQAELASANPQASQLSSDEDIPEKTSARGPTRRSPTRQDTRSNLSYRSVRSRSPVESVGRSVLTHPLDSILLESGTGTTSSAASLADLSYDHREERQRIREFYEIHGYMPAPKQTPDAMRRRLRVIRRLGLERPDEYHRQALNRFTRLAVSIFKTKVALVSVIGKDRQILLSEIGFGRDSTEFEVAFCCHTIIGSGEQCLIVPDAANDWRFRNNPLTQGGKGPVQFYAGAPLRIGKGPKAAIIGSMCIIDDKPRTFDEAQRLLLMDLAECVVSELELLYSQQASIESAKLHQISVDFLRRSLKTRPTERAGFSRSSGQRQTTSSASSSSQKRKEGADHYQSDDEIDIYDEAAREIRQGLDAYAVAVVDLSQFHLFYPSFQNSSTGGSSARGASTSGPTRAGSRSAERSAAGSGTPHSLRAGSRPSSMAETLMTDDTDSYAQSNNARRAKETYTVTDPLAPSRTPQVLFIPSRPRGGKGPQDSAQDNLAVLGYSCAHDNFAFNFTSSPAARKIISDFIASNVKTRRVWYTRDDSEGVAQSITHLMPPGTETSMAMPVFGFDGQVAFAIVACWTDPLYTYPSGAMQFVETIAGSLLASVMKEKLHQAERAQLNFAAAASHELRTPLHQINAAASLLRHSLHAAMDQPGEEMSVELASTQVTKSPSPIPVPVSLEDRVEALAQLEIIEANGLALGHILENIIDTLDIGRLSARFEAEAKTDGASVPPKSKGRTQDLALVIEDVVKDAVELETKSRNVAGVKGMDDVEVILEVLPRVRGQWLMFDDKGPLARALGKIIHNACKFTDKGYVHVTVQDASRDVVLAAGVNNSVRLSTVMIDIKDSGRGMTADFLEREVLRPFTKADPFMPGTGLGLGLAQRMIEILGGKLAISSTMDKGTLVHIELPLHLINDDNDSDQEELEESESAGVVSRPRIPIRQDGIYLAGFERGDLGTRRLGRSLLRQLKLHFCRVVDKIHFASLVVLPEGVLPEKEIAELASQARPDVELIYLVPASYAASAPSTSTTATATGDGNCPPADGGGGNGDGGSALSGIRATRLLRPIGPTAVARIMRPATTQPAQQAEHFVSPIVGGEGARWNDGGGSGGGSGGASGKGSGSGPGSGGTAGTGHSGTGSAARGAARAYARRGSAAGVPDEGDELIPSPPHSPNFRPLDSISSPEVSPEVLDTAHHHDDPLSPSSAQPQSPTAATPTSTSTTASTTASHSHSPQSGRPDMRVAASEPLTAVLSDMSGSESQEGSQPRPGMREHRSEMVTESDAEKESGPLRVLIVEDNAINRKILTTMLKRVACHYAEAVDGADAVIIFDAFQPDLVLLDINMPIKDGFQAAVEMREIEHNQKRKRARVIAVTALSGEAHRRKGIEASIDSWLVKPVGVKQLKDEVEKMIPRDEEGD</sequence>
<dbReference type="PANTHER" id="PTHR43047">
    <property type="entry name" value="TWO-COMPONENT HISTIDINE PROTEIN KINASE"/>
    <property type="match status" value="1"/>
</dbReference>
<evidence type="ECO:0000259" key="9">
    <source>
        <dbReference type="PROSITE" id="PS50110"/>
    </source>
</evidence>
<reference evidence="10 11" key="1">
    <citation type="submission" date="2018-11" db="EMBL/GenBank/DDBJ databases">
        <title>Genome sequence of Saitozyma podzolica DSM 27192.</title>
        <authorList>
            <person name="Aliyu H."/>
            <person name="Gorte O."/>
            <person name="Ochsenreither K."/>
        </authorList>
    </citation>
    <scope>NUCLEOTIDE SEQUENCE [LARGE SCALE GENOMIC DNA]</scope>
    <source>
        <strain evidence="10 11">DSM 27192</strain>
    </source>
</reference>
<feature type="compositionally biased region" description="Polar residues" evidence="7">
    <location>
        <begin position="136"/>
        <end position="148"/>
    </location>
</feature>
<feature type="compositionally biased region" description="Polar residues" evidence="7">
    <location>
        <begin position="1477"/>
        <end position="1486"/>
    </location>
</feature>
<feature type="compositionally biased region" description="Low complexity" evidence="7">
    <location>
        <begin position="615"/>
        <end position="646"/>
    </location>
</feature>
<feature type="region of interest" description="Disordered" evidence="7">
    <location>
        <begin position="87"/>
        <end position="293"/>
    </location>
</feature>
<dbReference type="PANTHER" id="PTHR43047:SF72">
    <property type="entry name" value="OSMOSENSING HISTIDINE PROTEIN KINASE SLN1"/>
    <property type="match status" value="1"/>
</dbReference>
<feature type="region of interest" description="Disordered" evidence="7">
    <location>
        <begin position="1474"/>
        <end position="1508"/>
    </location>
</feature>
<dbReference type="Gene3D" id="3.30.565.10">
    <property type="entry name" value="Histidine kinase-like ATPase, C-terminal domain"/>
    <property type="match status" value="1"/>
</dbReference>
<dbReference type="InterPro" id="IPR036890">
    <property type="entry name" value="HATPase_C_sf"/>
</dbReference>
<accession>A0A427YI31</accession>
<dbReference type="EC" id="2.7.13.3" evidence="2"/>
<feature type="compositionally biased region" description="Gly residues" evidence="7">
    <location>
        <begin position="1266"/>
        <end position="1277"/>
    </location>
</feature>
<evidence type="ECO:0000256" key="5">
    <source>
        <dbReference type="ARBA" id="ARBA00022777"/>
    </source>
</evidence>
<feature type="compositionally biased region" description="Gly residues" evidence="7">
    <location>
        <begin position="1319"/>
        <end position="1359"/>
    </location>
</feature>
<evidence type="ECO:0000256" key="1">
    <source>
        <dbReference type="ARBA" id="ARBA00000085"/>
    </source>
</evidence>
<feature type="region of interest" description="Disordered" evidence="7">
    <location>
        <begin position="53"/>
        <end position="75"/>
    </location>
</feature>
<feature type="domain" description="Response regulatory" evidence="9">
    <location>
        <begin position="1513"/>
        <end position="1632"/>
    </location>
</feature>
<dbReference type="STRING" id="1890683.A0A427YI31"/>
<evidence type="ECO:0000256" key="4">
    <source>
        <dbReference type="ARBA" id="ARBA00022679"/>
    </source>
</evidence>
<dbReference type="PRINTS" id="PR00344">
    <property type="entry name" value="BCTRLSENSOR"/>
</dbReference>
<dbReference type="CDD" id="cd00082">
    <property type="entry name" value="HisKA"/>
    <property type="match status" value="1"/>
</dbReference>
<gene>
    <name evidence="10" type="ORF">EHS25_009916</name>
</gene>
<feature type="compositionally biased region" description="Low complexity" evidence="7">
    <location>
        <begin position="1360"/>
        <end position="1379"/>
    </location>
</feature>